<evidence type="ECO:0000259" key="1">
    <source>
        <dbReference type="Pfam" id="PF21962"/>
    </source>
</evidence>
<dbReference type="EMBL" id="WUYZ01000002">
    <property type="protein sequence ID" value="NKS26414.1"/>
    <property type="molecule type" value="Genomic_DNA"/>
</dbReference>
<reference evidence="2" key="1">
    <citation type="submission" date="2019-11" db="EMBL/GenBank/DDBJ databases">
        <title>Spread of Macrolides and rifampicin resistant Rhodococcus equi in clinical isolates in the USA.</title>
        <authorList>
            <person name="Alvarez-Narvaez S."/>
            <person name="Huber L."/>
            <person name="Cohen N.D."/>
            <person name="Slovis N."/>
            <person name="Greiter M."/>
            <person name="Giguere S."/>
            <person name="Hart K."/>
        </authorList>
    </citation>
    <scope>NUCLEOTIDE SEQUENCE</scope>
    <source>
        <strain evidence="2">Lh_5</strain>
    </source>
</reference>
<gene>
    <name evidence="3" type="ORF">GS505_11415</name>
    <name evidence="2" type="ORF">GS551_15235</name>
</gene>
<reference evidence="3" key="2">
    <citation type="journal article" date="2020" name="Environ. Microbiol.">
        <title>The novel and transferable erm(51) gene confers Macrolides, Lincosamides, and Streptogramins B (MLSB) resistance to clonal Rhodococcus equi in the environment.</title>
        <authorList>
            <person name="Huber L."/>
            <person name="Giguere S."/>
            <person name="Slovis N.M."/>
            <person name="Alvarez-Narvaez S."/>
            <person name="Hart K.A."/>
            <person name="Greiter M."/>
            <person name="Morris E.R.A."/>
            <person name="Cohen N.D."/>
        </authorList>
    </citation>
    <scope>NUCLEOTIDE SEQUENCE</scope>
    <source>
        <strain evidence="3">Lh_141_1</strain>
    </source>
</reference>
<evidence type="ECO:0000313" key="4">
    <source>
        <dbReference type="Proteomes" id="UP000706122"/>
    </source>
</evidence>
<feature type="domain" description="DUF6924" evidence="1">
    <location>
        <begin position="110"/>
        <end position="243"/>
    </location>
</feature>
<dbReference type="EMBL" id="WUYC01000004">
    <property type="protein sequence ID" value="MBM4715537.1"/>
    <property type="molecule type" value="Genomic_DNA"/>
</dbReference>
<evidence type="ECO:0000313" key="2">
    <source>
        <dbReference type="EMBL" id="MBM4715537.1"/>
    </source>
</evidence>
<sequence>MPNYQHFTLRQWVTELGEPAGELSTRTPLMHRATVGPWTYEIRSHTPIDTGDCERIIASIVPADLPSTPADQIREAIDLEAAEQADAKLTRMLGTGRRLADYLGGDGGASLLIRTDFSDDAKWREAAAAAMAPGEGENSDFSADLTCIDNPENNGLSIPDLIERIGDHPPYYVFIADHTTITDPEHPILAVDTGPEDFGSTRGQTVRVIPSQMWSIENNLSISNMDFDEFVESAGPDGVYRGF</sequence>
<dbReference type="Proteomes" id="UP000605618">
    <property type="component" value="Unassembled WGS sequence"/>
</dbReference>
<organism evidence="2 4">
    <name type="scientific">Rhodococcus hoagii</name>
    <name type="common">Corynebacterium equii</name>
    <dbReference type="NCBI Taxonomy" id="43767"/>
    <lineage>
        <taxon>Bacteria</taxon>
        <taxon>Bacillati</taxon>
        <taxon>Actinomycetota</taxon>
        <taxon>Actinomycetes</taxon>
        <taxon>Mycobacteriales</taxon>
        <taxon>Nocardiaceae</taxon>
        <taxon>Prescottella</taxon>
    </lineage>
</organism>
<dbReference type="AlphaFoldDB" id="A0AAE2W820"/>
<comment type="caution">
    <text evidence="2">The sequence shown here is derived from an EMBL/GenBank/DDBJ whole genome shotgun (WGS) entry which is preliminary data.</text>
</comment>
<dbReference type="InterPro" id="IPR053832">
    <property type="entry name" value="DUF6924"/>
</dbReference>
<dbReference type="Proteomes" id="UP000706122">
    <property type="component" value="Unassembled WGS sequence"/>
</dbReference>
<dbReference type="Pfam" id="PF21962">
    <property type="entry name" value="DUF6924"/>
    <property type="match status" value="1"/>
</dbReference>
<accession>A0AAE2W820</accession>
<proteinExistence type="predicted"/>
<name>A0AAE2W820_RHOHA</name>
<evidence type="ECO:0000313" key="3">
    <source>
        <dbReference type="EMBL" id="NKS26414.1"/>
    </source>
</evidence>
<protein>
    <recommendedName>
        <fullName evidence="1">DUF6924 domain-containing protein</fullName>
    </recommendedName>
</protein>